<comment type="caution">
    <text evidence="8">The sequence shown here is derived from an EMBL/GenBank/DDBJ whole genome shotgun (WGS) entry which is preliminary data.</text>
</comment>
<gene>
    <name evidence="8" type="ORF">CEY00_Acc27537</name>
</gene>
<evidence type="ECO:0000256" key="5">
    <source>
        <dbReference type="ARBA" id="ARBA00093456"/>
    </source>
</evidence>
<dbReference type="PANTHER" id="PTHR32086">
    <property type="entry name" value="FANCONI ANEMIA GROUP D2 PROTEIN"/>
    <property type="match status" value="1"/>
</dbReference>
<reference evidence="8 9" key="1">
    <citation type="submission" date="2017-07" db="EMBL/GenBank/DDBJ databases">
        <title>An improved, manually edited Actinidia chinensis var. chinensis (kiwifruit) genome highlights the challenges associated with draft genomes and gene prediction in plants.</title>
        <authorList>
            <person name="Pilkington S."/>
            <person name="Crowhurst R."/>
            <person name="Hilario E."/>
            <person name="Nardozza S."/>
            <person name="Fraser L."/>
            <person name="Peng Y."/>
            <person name="Gunaseelan K."/>
            <person name="Simpson R."/>
            <person name="Tahir J."/>
            <person name="Deroles S."/>
            <person name="Templeton K."/>
            <person name="Luo Z."/>
            <person name="Davy M."/>
            <person name="Cheng C."/>
            <person name="Mcneilage M."/>
            <person name="Scaglione D."/>
            <person name="Liu Y."/>
            <person name="Zhang Q."/>
            <person name="Datson P."/>
            <person name="De Silva N."/>
            <person name="Gardiner S."/>
            <person name="Bassett H."/>
            <person name="Chagne D."/>
            <person name="Mccallum J."/>
            <person name="Dzierzon H."/>
            <person name="Deng C."/>
            <person name="Wang Y.-Y."/>
            <person name="Barron N."/>
            <person name="Manako K."/>
            <person name="Bowen J."/>
            <person name="Foster T."/>
            <person name="Erridge Z."/>
            <person name="Tiffin H."/>
            <person name="Waite C."/>
            <person name="Davies K."/>
            <person name="Grierson E."/>
            <person name="Laing W."/>
            <person name="Kirk R."/>
            <person name="Chen X."/>
            <person name="Wood M."/>
            <person name="Montefiori M."/>
            <person name="Brummell D."/>
            <person name="Schwinn K."/>
            <person name="Catanach A."/>
            <person name="Fullerton C."/>
            <person name="Li D."/>
            <person name="Meiyalaghan S."/>
            <person name="Nieuwenhuizen N."/>
            <person name="Read N."/>
            <person name="Prakash R."/>
            <person name="Hunter D."/>
            <person name="Zhang H."/>
            <person name="Mckenzie M."/>
            <person name="Knabel M."/>
            <person name="Harris A."/>
            <person name="Allan A."/>
            <person name="Chen A."/>
            <person name="Janssen B."/>
            <person name="Plunkett B."/>
            <person name="Dwamena C."/>
            <person name="Voogd C."/>
            <person name="Leif D."/>
            <person name="Lafferty D."/>
            <person name="Souleyre E."/>
            <person name="Varkonyi-Gasic E."/>
            <person name="Gambi F."/>
            <person name="Hanley J."/>
            <person name="Yao J.-L."/>
            <person name="Cheung J."/>
            <person name="David K."/>
            <person name="Warren B."/>
            <person name="Marsh K."/>
            <person name="Snowden K."/>
            <person name="Lin-Wang K."/>
            <person name="Brian L."/>
            <person name="Martinez-Sanchez M."/>
            <person name="Wang M."/>
            <person name="Ileperuma N."/>
            <person name="Macnee N."/>
            <person name="Campin R."/>
            <person name="Mcatee P."/>
            <person name="Drummond R."/>
            <person name="Espley R."/>
            <person name="Ireland H."/>
            <person name="Wu R."/>
            <person name="Atkinson R."/>
            <person name="Karunairetnam S."/>
            <person name="Bulley S."/>
            <person name="Chunkath S."/>
            <person name="Hanley Z."/>
            <person name="Storey R."/>
            <person name="Thrimawithana A."/>
            <person name="Thomson S."/>
            <person name="David C."/>
            <person name="Testolin R."/>
        </authorList>
    </citation>
    <scope>NUCLEOTIDE SEQUENCE [LARGE SCALE GENOMIC DNA]</scope>
    <source>
        <strain evidence="9">cv. Red5</strain>
        <tissue evidence="8">Young leaf</tissue>
    </source>
</reference>
<comment type="similarity">
    <text evidence="5">Belongs to the Fanconi anemia protein FANCD2 family.</text>
</comment>
<dbReference type="InterPro" id="IPR016024">
    <property type="entry name" value="ARM-type_fold"/>
</dbReference>
<name>A0A2R6PKT2_ACTCC</name>
<dbReference type="OrthoDB" id="27031at2759"/>
<dbReference type="Pfam" id="PF14631">
    <property type="entry name" value="FancD2"/>
    <property type="match status" value="2"/>
</dbReference>
<keyword evidence="6" id="KW-0175">Coiled coil</keyword>
<proteinExistence type="inferred from homology"/>
<dbReference type="GO" id="GO:0036297">
    <property type="term" value="P:interstrand cross-link repair"/>
    <property type="evidence" value="ECO:0007669"/>
    <property type="project" value="TreeGrafter"/>
</dbReference>
<dbReference type="InParanoid" id="A0A2R6PKT2"/>
<dbReference type="InterPro" id="IPR029448">
    <property type="entry name" value="FANCD2"/>
</dbReference>
<keyword evidence="2" id="KW-1017">Isopeptide bond</keyword>
<dbReference type="GO" id="GO:0005634">
    <property type="term" value="C:nucleus"/>
    <property type="evidence" value="ECO:0007669"/>
    <property type="project" value="UniProtKB-SubCell"/>
</dbReference>
<dbReference type="GO" id="GO:0000793">
    <property type="term" value="C:condensed chromosome"/>
    <property type="evidence" value="ECO:0007669"/>
    <property type="project" value="TreeGrafter"/>
</dbReference>
<dbReference type="Proteomes" id="UP000241394">
    <property type="component" value="Chromosome LG24"/>
</dbReference>
<dbReference type="GO" id="GO:1990918">
    <property type="term" value="P:double-strand break repair involved in meiotic recombination"/>
    <property type="evidence" value="ECO:0007669"/>
    <property type="project" value="EnsemblPlants"/>
</dbReference>
<comment type="subcellular location">
    <subcellularLocation>
        <location evidence="1">Nucleus</location>
    </subcellularLocation>
</comment>
<feature type="compositionally biased region" description="Polar residues" evidence="7">
    <location>
        <begin position="872"/>
        <end position="881"/>
    </location>
</feature>
<evidence type="ECO:0000313" key="9">
    <source>
        <dbReference type="Proteomes" id="UP000241394"/>
    </source>
</evidence>
<evidence type="ECO:0000256" key="1">
    <source>
        <dbReference type="ARBA" id="ARBA00004123"/>
    </source>
</evidence>
<evidence type="ECO:0000256" key="4">
    <source>
        <dbReference type="ARBA" id="ARBA00023242"/>
    </source>
</evidence>
<feature type="compositionally biased region" description="Basic and acidic residues" evidence="7">
    <location>
        <begin position="847"/>
        <end position="856"/>
    </location>
</feature>
<dbReference type="GO" id="GO:0031573">
    <property type="term" value="P:mitotic intra-S DNA damage checkpoint signaling"/>
    <property type="evidence" value="ECO:0007669"/>
    <property type="project" value="TreeGrafter"/>
</dbReference>
<dbReference type="OMA" id="QCIRGNT"/>
<dbReference type="GO" id="GO:0007129">
    <property type="term" value="P:homologous chromosome pairing at meiosis"/>
    <property type="evidence" value="ECO:0007669"/>
    <property type="project" value="EnsemblPlants"/>
</dbReference>
<reference evidence="9" key="2">
    <citation type="journal article" date="2018" name="BMC Genomics">
        <title>A manually annotated Actinidia chinensis var. chinensis (kiwifruit) genome highlights the challenges associated with draft genomes and gene prediction in plants.</title>
        <authorList>
            <person name="Pilkington S.M."/>
            <person name="Crowhurst R."/>
            <person name="Hilario E."/>
            <person name="Nardozza S."/>
            <person name="Fraser L."/>
            <person name="Peng Y."/>
            <person name="Gunaseelan K."/>
            <person name="Simpson R."/>
            <person name="Tahir J."/>
            <person name="Deroles S.C."/>
            <person name="Templeton K."/>
            <person name="Luo Z."/>
            <person name="Davy M."/>
            <person name="Cheng C."/>
            <person name="McNeilage M."/>
            <person name="Scaglione D."/>
            <person name="Liu Y."/>
            <person name="Zhang Q."/>
            <person name="Datson P."/>
            <person name="De Silva N."/>
            <person name="Gardiner S.E."/>
            <person name="Bassett H."/>
            <person name="Chagne D."/>
            <person name="McCallum J."/>
            <person name="Dzierzon H."/>
            <person name="Deng C."/>
            <person name="Wang Y.Y."/>
            <person name="Barron L."/>
            <person name="Manako K."/>
            <person name="Bowen J."/>
            <person name="Foster T.M."/>
            <person name="Erridge Z.A."/>
            <person name="Tiffin H."/>
            <person name="Waite C.N."/>
            <person name="Davies K.M."/>
            <person name="Grierson E.P."/>
            <person name="Laing W.A."/>
            <person name="Kirk R."/>
            <person name="Chen X."/>
            <person name="Wood M."/>
            <person name="Montefiori M."/>
            <person name="Brummell D.A."/>
            <person name="Schwinn K.E."/>
            <person name="Catanach A."/>
            <person name="Fullerton C."/>
            <person name="Li D."/>
            <person name="Meiyalaghan S."/>
            <person name="Nieuwenhuizen N."/>
            <person name="Read N."/>
            <person name="Prakash R."/>
            <person name="Hunter D."/>
            <person name="Zhang H."/>
            <person name="McKenzie M."/>
            <person name="Knabel M."/>
            <person name="Harris A."/>
            <person name="Allan A.C."/>
            <person name="Gleave A."/>
            <person name="Chen A."/>
            <person name="Janssen B.J."/>
            <person name="Plunkett B."/>
            <person name="Ampomah-Dwamena C."/>
            <person name="Voogd C."/>
            <person name="Leif D."/>
            <person name="Lafferty D."/>
            <person name="Souleyre E.J.F."/>
            <person name="Varkonyi-Gasic E."/>
            <person name="Gambi F."/>
            <person name="Hanley J."/>
            <person name="Yao J.L."/>
            <person name="Cheung J."/>
            <person name="David K.M."/>
            <person name="Warren B."/>
            <person name="Marsh K."/>
            <person name="Snowden K.C."/>
            <person name="Lin-Wang K."/>
            <person name="Brian L."/>
            <person name="Martinez-Sanchez M."/>
            <person name="Wang M."/>
            <person name="Ileperuma N."/>
            <person name="Macnee N."/>
            <person name="Campin R."/>
            <person name="McAtee P."/>
            <person name="Drummond R.S.M."/>
            <person name="Espley R.V."/>
            <person name="Ireland H.S."/>
            <person name="Wu R."/>
            <person name="Atkinson R.G."/>
            <person name="Karunairetnam S."/>
            <person name="Bulley S."/>
            <person name="Chunkath S."/>
            <person name="Hanley Z."/>
            <person name="Storey R."/>
            <person name="Thrimawithana A.H."/>
            <person name="Thomson S."/>
            <person name="David C."/>
            <person name="Testolin R."/>
            <person name="Huang H."/>
            <person name="Hellens R.P."/>
            <person name="Schaffer R.J."/>
        </authorList>
    </citation>
    <scope>NUCLEOTIDE SEQUENCE [LARGE SCALE GENOMIC DNA]</scope>
    <source>
        <strain evidence="9">cv. Red5</strain>
    </source>
</reference>
<evidence type="ECO:0000256" key="2">
    <source>
        <dbReference type="ARBA" id="ARBA00022499"/>
    </source>
</evidence>
<keyword evidence="3" id="KW-0832">Ubl conjugation</keyword>
<dbReference type="EMBL" id="NKQK01000024">
    <property type="protein sequence ID" value="PSR92934.1"/>
    <property type="molecule type" value="Genomic_DNA"/>
</dbReference>
<accession>A0A2R6PKT2</accession>
<dbReference type="GO" id="GO:0070182">
    <property type="term" value="F:DNA polymerase binding"/>
    <property type="evidence" value="ECO:0007669"/>
    <property type="project" value="TreeGrafter"/>
</dbReference>
<dbReference type="STRING" id="1590841.A0A2R6PKT2"/>
<feature type="coiled-coil region" evidence="6">
    <location>
        <begin position="1385"/>
        <end position="1412"/>
    </location>
</feature>
<evidence type="ECO:0000256" key="3">
    <source>
        <dbReference type="ARBA" id="ARBA00022843"/>
    </source>
</evidence>
<protein>
    <submittedName>
        <fullName evidence="8">Fanconi anemia group D2 protein</fullName>
    </submittedName>
</protein>
<dbReference type="PANTHER" id="PTHR32086:SF0">
    <property type="entry name" value="FANCONI ANEMIA GROUP D2 PROTEIN"/>
    <property type="match status" value="1"/>
</dbReference>
<evidence type="ECO:0000256" key="6">
    <source>
        <dbReference type="SAM" id="Coils"/>
    </source>
</evidence>
<organism evidence="8 9">
    <name type="scientific">Actinidia chinensis var. chinensis</name>
    <name type="common">Chinese soft-hair kiwi</name>
    <dbReference type="NCBI Taxonomy" id="1590841"/>
    <lineage>
        <taxon>Eukaryota</taxon>
        <taxon>Viridiplantae</taxon>
        <taxon>Streptophyta</taxon>
        <taxon>Embryophyta</taxon>
        <taxon>Tracheophyta</taxon>
        <taxon>Spermatophyta</taxon>
        <taxon>Magnoliopsida</taxon>
        <taxon>eudicotyledons</taxon>
        <taxon>Gunneridae</taxon>
        <taxon>Pentapetalae</taxon>
        <taxon>asterids</taxon>
        <taxon>Ericales</taxon>
        <taxon>Actinidiaceae</taxon>
        <taxon>Actinidia</taxon>
    </lineage>
</organism>
<feature type="region of interest" description="Disordered" evidence="7">
    <location>
        <begin position="839"/>
        <end position="883"/>
    </location>
</feature>
<dbReference type="SUPFAM" id="SSF48371">
    <property type="entry name" value="ARM repeat"/>
    <property type="match status" value="1"/>
</dbReference>
<keyword evidence="4" id="KW-0539">Nucleus</keyword>
<evidence type="ECO:0000313" key="8">
    <source>
        <dbReference type="EMBL" id="PSR92934.1"/>
    </source>
</evidence>
<feature type="region of interest" description="Disordered" evidence="7">
    <location>
        <begin position="901"/>
        <end position="932"/>
    </location>
</feature>
<evidence type="ECO:0000256" key="7">
    <source>
        <dbReference type="SAM" id="MobiDB-lite"/>
    </source>
</evidence>
<dbReference type="FunCoup" id="A0A2R6PKT2">
    <property type="interactions" value="2868"/>
</dbReference>
<feature type="region of interest" description="Disordered" evidence="7">
    <location>
        <begin position="1"/>
        <end position="22"/>
    </location>
</feature>
<sequence length="1498" mass="167209">MVLLQHQTPSRKRPSSNAFVPPFAQPPKIPKSTTIAAAASHQLRQDETLTPIDKMVSVLADAGCTLINPSGPPCLPSDPHKLRHHLHRLFSSDPSLRSAFLSGFSSYIHSTPNLRWVLVSSNRGGSYSLRNDSLIRVLLLVPSIQLDLQIMLLEKLPEYFDADTSGGLGSLDDDIARLILNQFRWLDFLVDSEAFAEKLLQVLSICPLYLKKEMIGSLPEIIGDQNNKAVVDSLEQMLQEDSAIVVPVLDSFSNLNLDDQLQDQVITIALSCLRTIDAEHMPYLLRFLMLSATPTNARRIISQIREQIKAVAISNTCTIKNNRFKGKSPVDNAAASILDSLRTSLRFKNVLCQEILKELKCLKRAQDHKVIDIWLLMLIHTNGKSLQKSVEKIIKKKIVEGCIQDVMFDQCIHGNKELVQNHFPSFLSLSESLLACKDRKLRAFGIHIYRSLFEEFVDTYSRQEVLGALVTHVGSGISFEVSSALEALVLLASKFSHELIPLSSHISGVLDYLEGFSVEHLHKVYEVFSILALSARSSAESFGSSIANEFLMIVRKQVSNPALKYKKMGLIGTLKIVSCLGDAKNAAWSASQKSNYEEALELLKMAMDSCKQLTSPLILFYDELSSVLDCRTPHPAIMEWIGKHAGEFESLFLSDIEGGQLPIKDSYCGLEGELWMNLDGDISPVSLNILPLLSASMSESLLQILPAKFRLLSTIERLANQGSLGGIDALLGCPLHLPSFKIFSEPAWKPLAEKQKQIVCLSLFYAVNWMRELLNAFCTQVTRHSECISQATKDEIIAKLFKRLRNLVFLESLLNNYLKQHSISLPDLYPHMDNSASSLLNQPNHVGDSEKSEYMKTNDSSFPKKKRKNGRTSKASTSSDVNGKFRQPTIVDALRKAGAITSQEVSNEDSSGMSLKDSTAEPGAHNDSDSSENVNVEISAAAKVLEAQRYKCRPLLVDCFSILTFSEMQNQISCCLDPAAELPLHLYLLRDLHCKLDYFSPPSKQFSARCLSNATDFSRMTVNEFLSKITPIFPSLKRHLNCAVHILKEGAESCQEHWRDQSSSARNPDLTNMMVSVSSVCTSVFQEILSCFSKMLNLPDIQAEKLILSDLLEAFQPNKIPDCFFSGMQAIHSPGNIEYLYCGAYSFLEEVLEEAITLSFTLASEVLLTLDAVATSVQKFIVMSAEGNGKDIHKGLLPELLRTLHNRLGTSAYKLLSHKWDKDNLENGLKTKGLVQKMLHLYFVNSESTADLLDEHACSILPQAPLSKTTEEDDFHGFPTLCSATFVVWYRVLHEENLGILNKLVKEVALLEKPRTGFRVETVAVLLNKIQKSVKVIVSLVNMCRKHDKISVHSMAVKYGGKFVDSFLKVFDFLQAQFKTHSELIIQLVKELQKATRALQTLCSEAKGLKQTAITSKIPATKRSLERFLFHVKALLHNTSNGRTFWIGNLKHKDLMGQVVSSQAYVDDQNENTVEDCEEAVIEDQDIGIASEEERETE</sequence>
<dbReference type="Gramene" id="PSR92934">
    <property type="protein sequence ID" value="PSR92934"/>
    <property type="gene ID" value="CEY00_Acc27537"/>
</dbReference>
<keyword evidence="9" id="KW-1185">Reference proteome</keyword>
<feature type="compositionally biased region" description="Polar residues" evidence="7">
    <location>
        <begin position="901"/>
        <end position="917"/>
    </location>
</feature>